<gene>
    <name evidence="1" type="ORF">N3K66_007512</name>
</gene>
<organism evidence="1 2">
    <name type="scientific">Trichothecium roseum</name>
    <dbReference type="NCBI Taxonomy" id="47278"/>
    <lineage>
        <taxon>Eukaryota</taxon>
        <taxon>Fungi</taxon>
        <taxon>Dikarya</taxon>
        <taxon>Ascomycota</taxon>
        <taxon>Pezizomycotina</taxon>
        <taxon>Sordariomycetes</taxon>
        <taxon>Hypocreomycetidae</taxon>
        <taxon>Hypocreales</taxon>
        <taxon>Hypocreales incertae sedis</taxon>
        <taxon>Trichothecium</taxon>
    </lineage>
</organism>
<proteinExistence type="predicted"/>
<name>A0ACC0UU73_9HYPO</name>
<sequence length="185" mass="21583">MSASFPNVYHHRKVAEASAKACDICYKPSTSVLITPDNKDFFYVCPVHLQDRHFCTPKIDEAAIKARRDKELADETEKLKKEYEEKQRKKKEKADKEKEDKDKEKDKDGEDKPKEEKEEDTKAEDSKADEDKAPKEEEPRVFELKNTFYVQRQQKKRQAEAAKRDRERASQPGYFPSVPTDAPSK</sequence>
<reference evidence="1" key="1">
    <citation type="submission" date="2022-10" db="EMBL/GenBank/DDBJ databases">
        <title>Complete Genome of Trichothecium roseum strain YXFP-22015, a Plant Pathogen Isolated from Citrus.</title>
        <authorList>
            <person name="Wang Y."/>
            <person name="Zhu L."/>
        </authorList>
    </citation>
    <scope>NUCLEOTIDE SEQUENCE</scope>
    <source>
        <strain evidence="1">YXFP-22015</strain>
    </source>
</reference>
<dbReference type="Proteomes" id="UP001163324">
    <property type="component" value="Chromosome 7"/>
</dbReference>
<evidence type="ECO:0000313" key="2">
    <source>
        <dbReference type="Proteomes" id="UP001163324"/>
    </source>
</evidence>
<keyword evidence="2" id="KW-1185">Reference proteome</keyword>
<evidence type="ECO:0000313" key="1">
    <source>
        <dbReference type="EMBL" id="KAI9897656.1"/>
    </source>
</evidence>
<dbReference type="EMBL" id="CM047946">
    <property type="protein sequence ID" value="KAI9897656.1"/>
    <property type="molecule type" value="Genomic_DNA"/>
</dbReference>
<protein>
    <submittedName>
        <fullName evidence="1">Uncharacterized protein</fullName>
    </submittedName>
</protein>
<comment type="caution">
    <text evidence="1">The sequence shown here is derived from an EMBL/GenBank/DDBJ whole genome shotgun (WGS) entry which is preliminary data.</text>
</comment>
<accession>A0ACC0UU73</accession>